<dbReference type="GO" id="GO:0006046">
    <property type="term" value="P:N-acetylglucosamine catabolic process"/>
    <property type="evidence" value="ECO:0007669"/>
    <property type="project" value="TreeGrafter"/>
</dbReference>
<dbReference type="CDD" id="cd01399">
    <property type="entry name" value="GlcN6P_deaminase"/>
    <property type="match status" value="1"/>
</dbReference>
<dbReference type="AlphaFoldDB" id="A0A2V3A0I3"/>
<gene>
    <name evidence="3" type="ORF">DFO73_10668</name>
</gene>
<organism evidence="3 4">
    <name type="scientific">Cytobacillus oceanisediminis</name>
    <dbReference type="NCBI Taxonomy" id="665099"/>
    <lineage>
        <taxon>Bacteria</taxon>
        <taxon>Bacillati</taxon>
        <taxon>Bacillota</taxon>
        <taxon>Bacilli</taxon>
        <taxon>Bacillales</taxon>
        <taxon>Bacillaceae</taxon>
        <taxon>Cytobacillus</taxon>
    </lineage>
</organism>
<dbReference type="PANTHER" id="PTHR11280">
    <property type="entry name" value="GLUCOSAMINE-6-PHOSPHATE ISOMERASE"/>
    <property type="match status" value="1"/>
</dbReference>
<dbReference type="GO" id="GO:0019262">
    <property type="term" value="P:N-acetylneuraminate catabolic process"/>
    <property type="evidence" value="ECO:0007669"/>
    <property type="project" value="TreeGrafter"/>
</dbReference>
<evidence type="ECO:0000313" key="3">
    <source>
        <dbReference type="EMBL" id="PWW28253.1"/>
    </source>
</evidence>
<dbReference type="InterPro" id="IPR004547">
    <property type="entry name" value="Glucosamine6P_isomerase"/>
</dbReference>
<dbReference type="GO" id="GO:0005737">
    <property type="term" value="C:cytoplasm"/>
    <property type="evidence" value="ECO:0007669"/>
    <property type="project" value="TreeGrafter"/>
</dbReference>
<dbReference type="EMBL" id="QGTW01000006">
    <property type="protein sequence ID" value="PWW28253.1"/>
    <property type="molecule type" value="Genomic_DNA"/>
</dbReference>
<dbReference type="GO" id="GO:0006043">
    <property type="term" value="P:glucosamine catabolic process"/>
    <property type="evidence" value="ECO:0007669"/>
    <property type="project" value="TreeGrafter"/>
</dbReference>
<evidence type="ECO:0000259" key="2">
    <source>
        <dbReference type="Pfam" id="PF01182"/>
    </source>
</evidence>
<accession>A0A2V3A0I3</accession>
<dbReference type="GO" id="GO:0042802">
    <property type="term" value="F:identical protein binding"/>
    <property type="evidence" value="ECO:0007669"/>
    <property type="project" value="TreeGrafter"/>
</dbReference>
<dbReference type="SUPFAM" id="SSF100950">
    <property type="entry name" value="NagB/RpiA/CoA transferase-like"/>
    <property type="match status" value="1"/>
</dbReference>
<name>A0A2V3A0I3_9BACI</name>
<dbReference type="InterPro" id="IPR006148">
    <property type="entry name" value="Glc/Gal-6P_isomerase"/>
</dbReference>
<comment type="caution">
    <text evidence="3">The sequence shown here is derived from an EMBL/GenBank/DDBJ whole genome shotgun (WGS) entry which is preliminary data.</text>
</comment>
<dbReference type="InterPro" id="IPR037171">
    <property type="entry name" value="NagB/RpiA_transferase-like"/>
</dbReference>
<sequence>MIVKPVLTKKIDSLKVRVYETREEMGREAGRNVKEKIHELLDKKQNIRIVFAAAPSQNEVLQYLAEAKDIDWSKITVFHMDEYIGLPEEAPQRFGYYLSKKLFNSVKPKKVHLIDGNRSVKEECRRYAALLQKAPIDIVCLGIGENGHIAFNDPPVADFTDLKVVKKVEMDKECRQQQVNDGCFPSIEKVPTEALTLTIPALLSGEYLFCVVPGKSKSRAVKNVLEGPITIECPASILRTHPQCTLYVDRDAYDGK</sequence>
<dbReference type="PANTHER" id="PTHR11280:SF6">
    <property type="entry name" value="GLUCOSAMINE-6-PHOSPHATE ISOMERASE NAGB"/>
    <property type="match status" value="1"/>
</dbReference>
<evidence type="ECO:0000256" key="1">
    <source>
        <dbReference type="ARBA" id="ARBA00023277"/>
    </source>
</evidence>
<dbReference type="Gene3D" id="3.40.50.1360">
    <property type="match status" value="1"/>
</dbReference>
<dbReference type="RefSeq" id="WP_258309442.1">
    <property type="nucleotide sequence ID" value="NZ_QGTW01000006.1"/>
</dbReference>
<feature type="domain" description="Glucosamine/galactosamine-6-phosphate isomerase" evidence="2">
    <location>
        <begin position="21"/>
        <end position="240"/>
    </location>
</feature>
<protein>
    <submittedName>
        <fullName evidence="3">Glucosamine-6-phosphate deaminase</fullName>
    </submittedName>
</protein>
<evidence type="ECO:0000313" key="4">
    <source>
        <dbReference type="Proteomes" id="UP000247150"/>
    </source>
</evidence>
<dbReference type="Pfam" id="PF01182">
    <property type="entry name" value="Glucosamine_iso"/>
    <property type="match status" value="1"/>
</dbReference>
<reference evidence="3 4" key="1">
    <citation type="submission" date="2018-05" db="EMBL/GenBank/DDBJ databases">
        <title>Freshwater and sediment microbial communities from various areas in North America, analyzing microbe dynamics in response to fracking.</title>
        <authorList>
            <person name="Lamendella R."/>
        </authorList>
    </citation>
    <scope>NUCLEOTIDE SEQUENCE [LARGE SCALE GENOMIC DNA]</scope>
    <source>
        <strain evidence="3 4">15_TX</strain>
    </source>
</reference>
<proteinExistence type="predicted"/>
<dbReference type="GO" id="GO:0004342">
    <property type="term" value="F:glucosamine-6-phosphate deaminase activity"/>
    <property type="evidence" value="ECO:0007669"/>
    <property type="project" value="InterPro"/>
</dbReference>
<dbReference type="GO" id="GO:0005975">
    <property type="term" value="P:carbohydrate metabolic process"/>
    <property type="evidence" value="ECO:0007669"/>
    <property type="project" value="InterPro"/>
</dbReference>
<keyword evidence="1" id="KW-0119">Carbohydrate metabolism</keyword>
<dbReference type="Proteomes" id="UP000247150">
    <property type="component" value="Unassembled WGS sequence"/>
</dbReference>